<dbReference type="AlphaFoldDB" id="A0A8B8EM42"/>
<dbReference type="Gene3D" id="3.30.710.10">
    <property type="entry name" value="Potassium Channel Kv1.1, Chain A"/>
    <property type="match status" value="1"/>
</dbReference>
<dbReference type="Proteomes" id="UP000694844">
    <property type="component" value="Chromosome 5"/>
</dbReference>
<accession>A0A8B8EM42</accession>
<name>A0A8B8EM42_CRAVI</name>
<protein>
    <submittedName>
        <fullName evidence="4">Uncharacterized protein LOC111135309</fullName>
    </submittedName>
</protein>
<gene>
    <name evidence="4" type="primary">LOC111135309</name>
</gene>
<feature type="domain" description="BTB" evidence="2">
    <location>
        <begin position="59"/>
        <end position="117"/>
    </location>
</feature>
<dbReference type="PROSITE" id="PS50097">
    <property type="entry name" value="BTB"/>
    <property type="match status" value="1"/>
</dbReference>
<dbReference type="SUPFAM" id="SSF54695">
    <property type="entry name" value="POZ domain"/>
    <property type="match status" value="1"/>
</dbReference>
<proteinExistence type="predicted"/>
<dbReference type="GeneID" id="111135309"/>
<dbReference type="PANTHER" id="PTHR22744:SF17">
    <property type="entry name" value="BTB DOMAIN-CONTAINING PROTEIN"/>
    <property type="match status" value="1"/>
</dbReference>
<evidence type="ECO:0000313" key="3">
    <source>
        <dbReference type="Proteomes" id="UP000694844"/>
    </source>
</evidence>
<organism evidence="3 4">
    <name type="scientific">Crassostrea virginica</name>
    <name type="common">Eastern oyster</name>
    <dbReference type="NCBI Taxonomy" id="6565"/>
    <lineage>
        <taxon>Eukaryota</taxon>
        <taxon>Metazoa</taxon>
        <taxon>Spiralia</taxon>
        <taxon>Lophotrochozoa</taxon>
        <taxon>Mollusca</taxon>
        <taxon>Bivalvia</taxon>
        <taxon>Autobranchia</taxon>
        <taxon>Pteriomorphia</taxon>
        <taxon>Ostreida</taxon>
        <taxon>Ostreoidea</taxon>
        <taxon>Ostreidae</taxon>
        <taxon>Crassostrea</taxon>
    </lineage>
</organism>
<dbReference type="InterPro" id="IPR011333">
    <property type="entry name" value="SKP1/BTB/POZ_sf"/>
</dbReference>
<dbReference type="InterPro" id="IPR000210">
    <property type="entry name" value="BTB/POZ_dom"/>
</dbReference>
<dbReference type="KEGG" id="cvn:111135309"/>
<dbReference type="OrthoDB" id="6102704at2759"/>
<feature type="region of interest" description="Disordered" evidence="1">
    <location>
        <begin position="1"/>
        <end position="51"/>
    </location>
</feature>
<dbReference type="PANTHER" id="PTHR22744">
    <property type="entry name" value="HELIX LOOP HELIX PROTEIN 21-RELATED"/>
    <property type="match status" value="1"/>
</dbReference>
<keyword evidence="3" id="KW-1185">Reference proteome</keyword>
<evidence type="ECO:0000256" key="1">
    <source>
        <dbReference type="SAM" id="MobiDB-lite"/>
    </source>
</evidence>
<dbReference type="SMART" id="SM00225">
    <property type="entry name" value="BTB"/>
    <property type="match status" value="1"/>
</dbReference>
<evidence type="ECO:0000313" key="4">
    <source>
        <dbReference type="RefSeq" id="XP_022340963.1"/>
    </source>
</evidence>
<dbReference type="Pfam" id="PF00651">
    <property type="entry name" value="BTB"/>
    <property type="match status" value="1"/>
</dbReference>
<reference evidence="4" key="1">
    <citation type="submission" date="2025-08" db="UniProtKB">
        <authorList>
            <consortium name="RefSeq"/>
        </authorList>
    </citation>
    <scope>IDENTIFICATION</scope>
    <source>
        <tissue evidence="4">Whole sample</tissue>
    </source>
</reference>
<feature type="compositionally biased region" description="Basic and acidic residues" evidence="1">
    <location>
        <begin position="35"/>
        <end position="48"/>
    </location>
</feature>
<sequence>MSSLSTAMPARKGILGTPLSLRQSDDKLSTVTSSREYEKSRPPGEEKNPVPFVQEDGFSDIVLVVEGKRLYSSRSLLCMSSPVLARMLASPEQKDQREFPLQGKSYDTIHELLYILHPAYQRKITDQTAFQILPIAEEYQIWNLKQRCEEILLNSLNTEKHVKDDQLLRCLQISDSYKLFALWTKCLQLCAKPNINLTTLQRNPEYEHISRFLKSMLEAFKTGGTETHRTHPEVSHVTVPRRGSTTLIDETNVRKTYVTSHTQTKF</sequence>
<evidence type="ECO:0000259" key="2">
    <source>
        <dbReference type="PROSITE" id="PS50097"/>
    </source>
</evidence>
<dbReference type="RefSeq" id="XP_022340963.1">
    <property type="nucleotide sequence ID" value="XM_022485255.1"/>
</dbReference>